<reference evidence="1" key="1">
    <citation type="journal article" date="2014" name="Front. Microbiol.">
        <title>High frequency of phylogenetically diverse reductive dehalogenase-homologous genes in deep subseafloor sedimentary metagenomes.</title>
        <authorList>
            <person name="Kawai M."/>
            <person name="Futagami T."/>
            <person name="Toyoda A."/>
            <person name="Takaki Y."/>
            <person name="Nishi S."/>
            <person name="Hori S."/>
            <person name="Arai W."/>
            <person name="Tsubouchi T."/>
            <person name="Morono Y."/>
            <person name="Uchiyama I."/>
            <person name="Ito T."/>
            <person name="Fujiyama A."/>
            <person name="Inagaki F."/>
            <person name="Takami H."/>
        </authorList>
    </citation>
    <scope>NUCLEOTIDE SEQUENCE</scope>
    <source>
        <strain evidence="1">Expedition CK06-06</strain>
    </source>
</reference>
<comment type="caution">
    <text evidence="1">The sequence shown here is derived from an EMBL/GenBank/DDBJ whole genome shotgun (WGS) entry which is preliminary data.</text>
</comment>
<dbReference type="AlphaFoldDB" id="X0X7Q7"/>
<evidence type="ECO:0000313" key="1">
    <source>
        <dbReference type="EMBL" id="GAG39070.1"/>
    </source>
</evidence>
<name>X0X7Q7_9ZZZZ</name>
<dbReference type="EMBL" id="BARS01046019">
    <property type="protein sequence ID" value="GAG39070.1"/>
    <property type="molecule type" value="Genomic_DNA"/>
</dbReference>
<sequence>MAHRKVVVARSEHTLEPIDLAYGDRVFTLPGAMPLPALEAMEDGNKIIAFLKACFGPKQWKEFSDVFDTQDLEGLADAVADVYGNTPGESEASGDS</sequence>
<accession>X0X7Q7</accession>
<gene>
    <name evidence="1" type="ORF">S01H1_69317</name>
</gene>
<proteinExistence type="predicted"/>
<organism evidence="1">
    <name type="scientific">marine sediment metagenome</name>
    <dbReference type="NCBI Taxonomy" id="412755"/>
    <lineage>
        <taxon>unclassified sequences</taxon>
        <taxon>metagenomes</taxon>
        <taxon>ecological metagenomes</taxon>
    </lineage>
</organism>
<protein>
    <submittedName>
        <fullName evidence="1">Uncharacterized protein</fullName>
    </submittedName>
</protein>